<name>A0ACC0CDT1_CATRO</name>
<dbReference type="Proteomes" id="UP001060085">
    <property type="component" value="Linkage Group LG01"/>
</dbReference>
<comment type="caution">
    <text evidence="1">The sequence shown here is derived from an EMBL/GenBank/DDBJ whole genome shotgun (WGS) entry which is preliminary data.</text>
</comment>
<dbReference type="EMBL" id="CM044701">
    <property type="protein sequence ID" value="KAI5683050.1"/>
    <property type="molecule type" value="Genomic_DNA"/>
</dbReference>
<keyword evidence="2" id="KW-1185">Reference proteome</keyword>
<accession>A0ACC0CDT1</accession>
<gene>
    <name evidence="1" type="ORF">M9H77_04278</name>
</gene>
<reference evidence="2" key="1">
    <citation type="journal article" date="2023" name="Nat. Plants">
        <title>Single-cell RNA sequencing provides a high-resolution roadmap for understanding the multicellular compartmentation of specialized metabolism.</title>
        <authorList>
            <person name="Sun S."/>
            <person name="Shen X."/>
            <person name="Li Y."/>
            <person name="Li Y."/>
            <person name="Wang S."/>
            <person name="Li R."/>
            <person name="Zhang H."/>
            <person name="Shen G."/>
            <person name="Guo B."/>
            <person name="Wei J."/>
            <person name="Xu J."/>
            <person name="St-Pierre B."/>
            <person name="Chen S."/>
            <person name="Sun C."/>
        </authorList>
    </citation>
    <scope>NUCLEOTIDE SEQUENCE [LARGE SCALE GENOMIC DNA]</scope>
</reference>
<proteinExistence type="predicted"/>
<sequence>MVDRDYRLRFPKVSILHLTAIQLDHEPILLNTSPQQYNGPKPFKLKNMWTRDPNAANIIEEAWLQTADTSPMVGLTTNLCNTKKAPENLGRERSSPTGTRGIAKKGRDPWESKAKARWRKMEMQTHEPE</sequence>
<evidence type="ECO:0000313" key="2">
    <source>
        <dbReference type="Proteomes" id="UP001060085"/>
    </source>
</evidence>
<evidence type="ECO:0000313" key="1">
    <source>
        <dbReference type="EMBL" id="KAI5683050.1"/>
    </source>
</evidence>
<organism evidence="1 2">
    <name type="scientific">Catharanthus roseus</name>
    <name type="common">Madagascar periwinkle</name>
    <name type="synonym">Vinca rosea</name>
    <dbReference type="NCBI Taxonomy" id="4058"/>
    <lineage>
        <taxon>Eukaryota</taxon>
        <taxon>Viridiplantae</taxon>
        <taxon>Streptophyta</taxon>
        <taxon>Embryophyta</taxon>
        <taxon>Tracheophyta</taxon>
        <taxon>Spermatophyta</taxon>
        <taxon>Magnoliopsida</taxon>
        <taxon>eudicotyledons</taxon>
        <taxon>Gunneridae</taxon>
        <taxon>Pentapetalae</taxon>
        <taxon>asterids</taxon>
        <taxon>lamiids</taxon>
        <taxon>Gentianales</taxon>
        <taxon>Apocynaceae</taxon>
        <taxon>Rauvolfioideae</taxon>
        <taxon>Vinceae</taxon>
        <taxon>Catharanthinae</taxon>
        <taxon>Catharanthus</taxon>
    </lineage>
</organism>
<protein>
    <submittedName>
        <fullName evidence="1">Uncharacterized protein</fullName>
    </submittedName>
</protein>